<dbReference type="InterPro" id="IPR036188">
    <property type="entry name" value="FAD/NAD-bd_sf"/>
</dbReference>
<dbReference type="EMBL" id="BARS01004810">
    <property type="protein sequence ID" value="GAF83674.1"/>
    <property type="molecule type" value="Genomic_DNA"/>
</dbReference>
<evidence type="ECO:0000256" key="1">
    <source>
        <dbReference type="ARBA" id="ARBA00022630"/>
    </source>
</evidence>
<organism evidence="5">
    <name type="scientific">marine sediment metagenome</name>
    <dbReference type="NCBI Taxonomy" id="412755"/>
    <lineage>
        <taxon>unclassified sequences</taxon>
        <taxon>metagenomes</taxon>
        <taxon>ecological metagenomes</taxon>
    </lineage>
</organism>
<comment type="caution">
    <text evidence="5">The sequence shown here is derived from an EMBL/GenBank/DDBJ whole genome shotgun (WGS) entry which is preliminary data.</text>
</comment>
<evidence type="ECO:0000256" key="3">
    <source>
        <dbReference type="SAM" id="Phobius"/>
    </source>
</evidence>
<reference evidence="5" key="1">
    <citation type="journal article" date="2014" name="Front. Microbiol.">
        <title>High frequency of phylogenetically diverse reductive dehalogenase-homologous genes in deep subseafloor sedimentary metagenomes.</title>
        <authorList>
            <person name="Kawai M."/>
            <person name="Futagami T."/>
            <person name="Toyoda A."/>
            <person name="Takaki Y."/>
            <person name="Nishi S."/>
            <person name="Hori S."/>
            <person name="Arai W."/>
            <person name="Tsubouchi T."/>
            <person name="Morono Y."/>
            <person name="Uchiyama I."/>
            <person name="Ito T."/>
            <person name="Fujiyama A."/>
            <person name="Inagaki F."/>
            <person name="Takami H."/>
        </authorList>
    </citation>
    <scope>NUCLEOTIDE SEQUENCE</scope>
    <source>
        <strain evidence="5">Expedition CK06-06</strain>
    </source>
</reference>
<proteinExistence type="predicted"/>
<sequence length="41" mass="4474">MTEQAELYDCIIIGAGPAGLAAALYASRDRLETLVLEKFYP</sequence>
<name>X0SRH8_9ZZZZ</name>
<keyword evidence="3" id="KW-0472">Membrane</keyword>
<keyword evidence="2" id="KW-0560">Oxidoreductase</keyword>
<keyword evidence="3" id="KW-1133">Transmembrane helix</keyword>
<keyword evidence="3" id="KW-0812">Transmembrane</keyword>
<dbReference type="Pfam" id="PF00890">
    <property type="entry name" value="FAD_binding_2"/>
    <property type="match status" value="1"/>
</dbReference>
<dbReference type="SUPFAM" id="SSF51905">
    <property type="entry name" value="FAD/NAD(P)-binding domain"/>
    <property type="match status" value="1"/>
</dbReference>
<accession>X0SRH8</accession>
<evidence type="ECO:0000313" key="5">
    <source>
        <dbReference type="EMBL" id="GAF83674.1"/>
    </source>
</evidence>
<feature type="domain" description="FAD-dependent oxidoreductase 2 FAD-binding" evidence="4">
    <location>
        <begin position="9"/>
        <end position="38"/>
    </location>
</feature>
<feature type="transmembrane region" description="Helical" evidence="3">
    <location>
        <begin position="7"/>
        <end position="26"/>
    </location>
</feature>
<dbReference type="GO" id="GO:0016491">
    <property type="term" value="F:oxidoreductase activity"/>
    <property type="evidence" value="ECO:0007669"/>
    <property type="project" value="UniProtKB-KW"/>
</dbReference>
<dbReference type="InterPro" id="IPR003953">
    <property type="entry name" value="FAD-dep_OxRdtase_2_FAD-bd"/>
</dbReference>
<feature type="non-terminal residue" evidence="5">
    <location>
        <position position="41"/>
    </location>
</feature>
<evidence type="ECO:0000256" key="2">
    <source>
        <dbReference type="ARBA" id="ARBA00023002"/>
    </source>
</evidence>
<protein>
    <recommendedName>
        <fullName evidence="4">FAD-dependent oxidoreductase 2 FAD-binding domain-containing protein</fullName>
    </recommendedName>
</protein>
<evidence type="ECO:0000259" key="4">
    <source>
        <dbReference type="Pfam" id="PF00890"/>
    </source>
</evidence>
<dbReference type="AlphaFoldDB" id="X0SRH8"/>
<keyword evidence="1" id="KW-0285">Flavoprotein</keyword>
<gene>
    <name evidence="5" type="ORF">S01H1_09411</name>
</gene>
<dbReference type="Gene3D" id="3.50.50.60">
    <property type="entry name" value="FAD/NAD(P)-binding domain"/>
    <property type="match status" value="1"/>
</dbReference>